<evidence type="ECO:0000313" key="4">
    <source>
        <dbReference type="Proteomes" id="UP001217485"/>
    </source>
</evidence>
<name>A0ABT5C4N5_9BACT</name>
<organism evidence="3 4">
    <name type="scientific">Sorangium atrum</name>
    <dbReference type="NCBI Taxonomy" id="2995308"/>
    <lineage>
        <taxon>Bacteria</taxon>
        <taxon>Pseudomonadati</taxon>
        <taxon>Myxococcota</taxon>
        <taxon>Polyangia</taxon>
        <taxon>Polyangiales</taxon>
        <taxon>Polyangiaceae</taxon>
        <taxon>Sorangium</taxon>
    </lineage>
</organism>
<dbReference type="RefSeq" id="WP_272098436.1">
    <property type="nucleotide sequence ID" value="NZ_JAQNDK010000003.1"/>
</dbReference>
<keyword evidence="2" id="KW-0812">Transmembrane</keyword>
<protein>
    <submittedName>
        <fullName evidence="3">Uncharacterized protein</fullName>
    </submittedName>
</protein>
<gene>
    <name evidence="3" type="ORF">POL72_26805</name>
</gene>
<feature type="transmembrane region" description="Helical" evidence="2">
    <location>
        <begin position="12"/>
        <end position="31"/>
    </location>
</feature>
<feature type="region of interest" description="Disordered" evidence="1">
    <location>
        <begin position="130"/>
        <end position="151"/>
    </location>
</feature>
<evidence type="ECO:0000256" key="1">
    <source>
        <dbReference type="SAM" id="MobiDB-lite"/>
    </source>
</evidence>
<keyword evidence="2" id="KW-1133">Transmembrane helix</keyword>
<evidence type="ECO:0000256" key="2">
    <source>
        <dbReference type="SAM" id="Phobius"/>
    </source>
</evidence>
<keyword evidence="2" id="KW-0472">Membrane</keyword>
<keyword evidence="4" id="KW-1185">Reference proteome</keyword>
<feature type="compositionally biased region" description="Polar residues" evidence="1">
    <location>
        <begin position="142"/>
        <end position="151"/>
    </location>
</feature>
<dbReference type="Proteomes" id="UP001217485">
    <property type="component" value="Unassembled WGS sequence"/>
</dbReference>
<dbReference type="EMBL" id="JAQNDK010000003">
    <property type="protein sequence ID" value="MDC0681379.1"/>
    <property type="molecule type" value="Genomic_DNA"/>
</dbReference>
<sequence length="151" mass="15789">MVNTKRDREQAIFLAGAQGLFYALAGIWPLVNLRTFEAVTGPKSDRWLVKTTGLLIAVIGTTLVISARRGRIPPEVALLGGGAAAGLGTSALVYALRGRISKIYLVDAAIELGLATAWIGLRSRAVRAERQSDGAPAPPQGCGSNAGHQIS</sequence>
<feature type="transmembrane region" description="Helical" evidence="2">
    <location>
        <begin position="77"/>
        <end position="97"/>
    </location>
</feature>
<feature type="transmembrane region" description="Helical" evidence="2">
    <location>
        <begin position="103"/>
        <end position="121"/>
    </location>
</feature>
<evidence type="ECO:0000313" key="3">
    <source>
        <dbReference type="EMBL" id="MDC0681379.1"/>
    </source>
</evidence>
<proteinExistence type="predicted"/>
<reference evidence="3 4" key="1">
    <citation type="submission" date="2023-01" db="EMBL/GenBank/DDBJ databases">
        <title>Minimal conservation of predation-associated metabolite biosynthetic gene clusters underscores biosynthetic potential of Myxococcota including descriptions for ten novel species: Archangium lansinium sp. nov., Myxococcus landrumus sp. nov., Nannocystis bai.</title>
        <authorList>
            <person name="Ahearne A."/>
            <person name="Stevens C."/>
            <person name="Dowd S."/>
        </authorList>
    </citation>
    <scope>NUCLEOTIDE SEQUENCE [LARGE SCALE GENOMIC DNA]</scope>
    <source>
        <strain evidence="3 4">WIWO2</strain>
    </source>
</reference>
<comment type="caution">
    <text evidence="3">The sequence shown here is derived from an EMBL/GenBank/DDBJ whole genome shotgun (WGS) entry which is preliminary data.</text>
</comment>
<accession>A0ABT5C4N5</accession>
<feature type="transmembrane region" description="Helical" evidence="2">
    <location>
        <begin position="47"/>
        <end position="65"/>
    </location>
</feature>